<dbReference type="AlphaFoldDB" id="A0A9D1HZM0"/>
<proteinExistence type="predicted"/>
<dbReference type="NCBIfam" id="TIGR01549">
    <property type="entry name" value="HAD-SF-IA-v1"/>
    <property type="match status" value="1"/>
</dbReference>
<dbReference type="InterPro" id="IPR041492">
    <property type="entry name" value="HAD_2"/>
</dbReference>
<dbReference type="PANTHER" id="PTHR47478">
    <property type="match status" value="1"/>
</dbReference>
<evidence type="ECO:0000313" key="2">
    <source>
        <dbReference type="Proteomes" id="UP000824090"/>
    </source>
</evidence>
<dbReference type="InterPro" id="IPR052550">
    <property type="entry name" value="Pyrimidine_5'-ntase_YjjG"/>
</dbReference>
<dbReference type="NCBIfam" id="TIGR02254">
    <property type="entry name" value="YjjG_YfnB"/>
    <property type="match status" value="1"/>
</dbReference>
<protein>
    <submittedName>
        <fullName evidence="1">Noncanonical pyrimidine nucleotidase, YjjG family</fullName>
    </submittedName>
</protein>
<sequence length="237" mass="26678">MNNADAINSFEILLWDVDGTLLDFIAAEKAAMKKLFREFGLGECTDEMISRYSEINKRYWKNLELGLMTKQEILTGRFREFFSREGIKSVSPEDFNSAYQLSLGDTIVFCDNSRELVKALRGRIRQYAVSNGTVAAQTKKLRLSGLDRLLDGVFLSEDIGFEKPADEFFSRVFESIGNVNRDKTLIVGDSLTSDIIGGSRAGIKTCWYNPNSLEGDPQIKADYEITNLSQLPSLLIL</sequence>
<reference evidence="1" key="1">
    <citation type="submission" date="2020-10" db="EMBL/GenBank/DDBJ databases">
        <authorList>
            <person name="Gilroy R."/>
        </authorList>
    </citation>
    <scope>NUCLEOTIDE SEQUENCE</scope>
    <source>
        <strain evidence="1">ChiHcec3-6078</strain>
    </source>
</reference>
<gene>
    <name evidence="1" type="ORF">IAC50_04075</name>
</gene>
<name>A0A9D1HZM0_9FIRM</name>
<dbReference type="Proteomes" id="UP000824090">
    <property type="component" value="Unassembled WGS sequence"/>
</dbReference>
<dbReference type="SFLD" id="SFLDG01129">
    <property type="entry name" value="C1.5:_HAD__Beta-PGM__Phosphata"/>
    <property type="match status" value="1"/>
</dbReference>
<accession>A0A9D1HZM0</accession>
<dbReference type="PANTHER" id="PTHR47478:SF1">
    <property type="entry name" value="PYRIMIDINE 5'-NUCLEOTIDASE YJJG"/>
    <property type="match status" value="1"/>
</dbReference>
<dbReference type="InterPro" id="IPR006439">
    <property type="entry name" value="HAD-SF_hydro_IA"/>
</dbReference>
<dbReference type="Pfam" id="PF13419">
    <property type="entry name" value="HAD_2"/>
    <property type="match status" value="1"/>
</dbReference>
<dbReference type="Gene3D" id="3.40.50.1000">
    <property type="entry name" value="HAD superfamily/HAD-like"/>
    <property type="match status" value="1"/>
</dbReference>
<dbReference type="InterPro" id="IPR023214">
    <property type="entry name" value="HAD_sf"/>
</dbReference>
<comment type="caution">
    <text evidence="1">The sequence shown here is derived from an EMBL/GenBank/DDBJ whole genome shotgun (WGS) entry which is preliminary data.</text>
</comment>
<dbReference type="SUPFAM" id="SSF56784">
    <property type="entry name" value="HAD-like"/>
    <property type="match status" value="1"/>
</dbReference>
<dbReference type="GO" id="GO:0008253">
    <property type="term" value="F:5'-nucleotidase activity"/>
    <property type="evidence" value="ECO:0007669"/>
    <property type="project" value="InterPro"/>
</dbReference>
<evidence type="ECO:0000313" key="1">
    <source>
        <dbReference type="EMBL" id="HIU25651.1"/>
    </source>
</evidence>
<dbReference type="InterPro" id="IPR036412">
    <property type="entry name" value="HAD-like_sf"/>
</dbReference>
<organism evidence="1 2">
    <name type="scientific">Candidatus Allocopromorpha excrementigallinarum</name>
    <dbReference type="NCBI Taxonomy" id="2840742"/>
    <lineage>
        <taxon>Bacteria</taxon>
        <taxon>Bacillati</taxon>
        <taxon>Bacillota</taxon>
        <taxon>Clostridia</taxon>
        <taxon>Eubacteriales</taxon>
        <taxon>Eubacteriaceae</taxon>
        <taxon>Eubacteriaceae incertae sedis</taxon>
        <taxon>Candidatus Allocopromorpha</taxon>
    </lineage>
</organism>
<dbReference type="InterPro" id="IPR023198">
    <property type="entry name" value="PGP-like_dom2"/>
</dbReference>
<dbReference type="SFLD" id="SFLDS00003">
    <property type="entry name" value="Haloacid_Dehalogenase"/>
    <property type="match status" value="1"/>
</dbReference>
<dbReference type="Gene3D" id="1.10.150.240">
    <property type="entry name" value="Putative phosphatase, domain 2"/>
    <property type="match status" value="1"/>
</dbReference>
<reference evidence="1" key="2">
    <citation type="journal article" date="2021" name="PeerJ">
        <title>Extensive microbial diversity within the chicken gut microbiome revealed by metagenomics and culture.</title>
        <authorList>
            <person name="Gilroy R."/>
            <person name="Ravi A."/>
            <person name="Getino M."/>
            <person name="Pursley I."/>
            <person name="Horton D.L."/>
            <person name="Alikhan N.F."/>
            <person name="Baker D."/>
            <person name="Gharbi K."/>
            <person name="Hall N."/>
            <person name="Watson M."/>
            <person name="Adriaenssens E.M."/>
            <person name="Foster-Nyarko E."/>
            <person name="Jarju S."/>
            <person name="Secka A."/>
            <person name="Antonio M."/>
            <person name="Oren A."/>
            <person name="Chaudhuri R.R."/>
            <person name="La Ragione R."/>
            <person name="Hildebrand F."/>
            <person name="Pallen M.J."/>
        </authorList>
    </citation>
    <scope>NUCLEOTIDE SEQUENCE</scope>
    <source>
        <strain evidence="1">ChiHcec3-6078</strain>
    </source>
</reference>
<dbReference type="InterPro" id="IPR011951">
    <property type="entry name" value="HAD-SF_hydro_IA_YjjG/PynA"/>
</dbReference>
<dbReference type="EMBL" id="DVMP01000078">
    <property type="protein sequence ID" value="HIU25651.1"/>
    <property type="molecule type" value="Genomic_DNA"/>
</dbReference>